<dbReference type="CDD" id="cd14728">
    <property type="entry name" value="Ere-like"/>
    <property type="match status" value="1"/>
</dbReference>
<organism evidence="1 2">
    <name type="scientific">Deinococcus cellulosilyticus (strain DSM 18568 / NBRC 106333 / KACC 11606 / 5516J-15)</name>
    <dbReference type="NCBI Taxonomy" id="1223518"/>
    <lineage>
        <taxon>Bacteria</taxon>
        <taxon>Thermotogati</taxon>
        <taxon>Deinococcota</taxon>
        <taxon>Deinococci</taxon>
        <taxon>Deinococcales</taxon>
        <taxon>Deinococcaceae</taxon>
        <taxon>Deinococcus</taxon>
    </lineage>
</organism>
<dbReference type="SUPFAM" id="SSF159501">
    <property type="entry name" value="EreA/ChaN-like"/>
    <property type="match status" value="1"/>
</dbReference>
<proteinExistence type="predicted"/>
<evidence type="ECO:0000313" key="2">
    <source>
        <dbReference type="Proteomes" id="UP000321306"/>
    </source>
</evidence>
<dbReference type="InterPro" id="IPR052036">
    <property type="entry name" value="Hydrolase/PRTase-associated"/>
</dbReference>
<dbReference type="InterPro" id="IPR007815">
    <property type="entry name" value="Emycin_Estase"/>
</dbReference>
<dbReference type="RefSeq" id="WP_146884755.1">
    <property type="nucleotide sequence ID" value="NZ_BJXB01000010.1"/>
</dbReference>
<dbReference type="OrthoDB" id="4329964at2"/>
<dbReference type="GO" id="GO:0046677">
    <property type="term" value="P:response to antibiotic"/>
    <property type="evidence" value="ECO:0007669"/>
    <property type="project" value="InterPro"/>
</dbReference>
<dbReference type="Pfam" id="PF05139">
    <property type="entry name" value="Erythro_esteras"/>
    <property type="match status" value="1"/>
</dbReference>
<gene>
    <name evidence="1" type="ORF">DC3_25540</name>
</gene>
<name>A0A511N240_DEIC1</name>
<comment type="caution">
    <text evidence="1">The sequence shown here is derived from an EMBL/GenBank/DDBJ whole genome shotgun (WGS) entry which is preliminary data.</text>
</comment>
<dbReference type="Proteomes" id="UP000321306">
    <property type="component" value="Unassembled WGS sequence"/>
</dbReference>
<dbReference type="PIRSF" id="PIRSF036794">
    <property type="entry name" value="UCP_erythr_ester"/>
    <property type="match status" value="1"/>
</dbReference>
<dbReference type="Gene3D" id="3.30.1870.10">
    <property type="entry name" value="EreA-like, domain 2"/>
    <property type="match status" value="1"/>
</dbReference>
<dbReference type="AlphaFoldDB" id="A0A511N240"/>
<reference evidence="1 2" key="1">
    <citation type="submission" date="2019-07" db="EMBL/GenBank/DDBJ databases">
        <title>Whole genome shotgun sequence of Deinococcus cellulosilyticus NBRC 106333.</title>
        <authorList>
            <person name="Hosoyama A."/>
            <person name="Uohara A."/>
            <person name="Ohji S."/>
            <person name="Ichikawa N."/>
        </authorList>
    </citation>
    <scope>NUCLEOTIDE SEQUENCE [LARGE SCALE GENOMIC DNA]</scope>
    <source>
        <strain evidence="1 2">NBRC 106333</strain>
    </source>
</reference>
<dbReference type="InterPro" id="IPR014622">
    <property type="entry name" value="UCP036794_erythomycin"/>
</dbReference>
<keyword evidence="2" id="KW-1185">Reference proteome</keyword>
<evidence type="ECO:0000313" key="1">
    <source>
        <dbReference type="EMBL" id="GEM46919.1"/>
    </source>
</evidence>
<dbReference type="EMBL" id="BJXB01000010">
    <property type="protein sequence ID" value="GEM46919.1"/>
    <property type="molecule type" value="Genomic_DNA"/>
</dbReference>
<protein>
    <submittedName>
        <fullName evidence="1">Erythromycin esterase</fullName>
    </submittedName>
</protein>
<sequence length="404" mass="45518">MPEPTFPEIGWDLNDPGPALASFLDTLPESPRLLGLGEPSHTQQAYPLWRNQIFQILVQHHGYRSIALESDLIAGLKVDAYISGGDGDFEDVMQHGFSHDFGKFEANQELIRWMREFNTGRSEEDRLRFYGFDAPTESMWAPGPRHALLVLHDHLARWVPDLTVDRDTLLHLCGEEENWTNPAAAMDPTQSIGNSKEARELRWMADEMMTLLEVEGARLQVEQEAYWHAHLHARAAQGLLRYHALMATDSPHRLARLLTLRDQMMTDNLFSILEREKPRGPTLVFAHNQHLGRQVNRWKRGVLSLEWCPVGVHLSARLGKSYAFIATAVGQADGVPEPAQDTVEGQLKRQASAATLYATHDLLPMLASSLSERTDTAANPAHFPLKPEELRNTDGVLFLPDLNP</sequence>
<dbReference type="Gene3D" id="3.40.1660.10">
    <property type="entry name" value="EreA-like (biosynthetic domain)"/>
    <property type="match status" value="1"/>
</dbReference>
<dbReference type="PANTHER" id="PTHR31299:SF0">
    <property type="entry name" value="ESTERASE, PUTATIVE (AFU_ORTHOLOGUE AFUA_1G05850)-RELATED"/>
    <property type="match status" value="1"/>
</dbReference>
<dbReference type="PANTHER" id="PTHR31299">
    <property type="entry name" value="ESTERASE, PUTATIVE (AFU_ORTHOLOGUE AFUA_1G05850)-RELATED"/>
    <property type="match status" value="1"/>
</dbReference>
<accession>A0A511N240</accession>